<reference evidence="2" key="1">
    <citation type="submission" date="2021-11" db="EMBL/GenBank/DDBJ databases">
        <authorList>
            <person name="Schell T."/>
        </authorList>
    </citation>
    <scope>NUCLEOTIDE SEQUENCE</scope>
    <source>
        <strain evidence="2">M5</strain>
    </source>
</reference>
<feature type="domain" description="DUF4789" evidence="1">
    <location>
        <begin position="172"/>
        <end position="267"/>
    </location>
</feature>
<comment type="caution">
    <text evidence="2">The sequence shown here is derived from an EMBL/GenBank/DDBJ whole genome shotgun (WGS) entry which is preliminary data.</text>
</comment>
<protein>
    <recommendedName>
        <fullName evidence="1">DUF4789 domain-containing protein</fullName>
    </recommendedName>
</protein>
<keyword evidence="3" id="KW-1185">Reference proteome</keyword>
<dbReference type="Pfam" id="PF16033">
    <property type="entry name" value="DUF4789"/>
    <property type="match status" value="1"/>
</dbReference>
<name>A0A8J2RHJ7_9CRUS</name>
<accession>A0A8J2RHJ7</accession>
<dbReference type="Proteomes" id="UP000789390">
    <property type="component" value="Unassembled WGS sequence"/>
</dbReference>
<gene>
    <name evidence="2" type="ORF">DGAL_LOCUS5665</name>
</gene>
<organism evidence="2 3">
    <name type="scientific">Daphnia galeata</name>
    <dbReference type="NCBI Taxonomy" id="27404"/>
    <lineage>
        <taxon>Eukaryota</taxon>
        <taxon>Metazoa</taxon>
        <taxon>Ecdysozoa</taxon>
        <taxon>Arthropoda</taxon>
        <taxon>Crustacea</taxon>
        <taxon>Branchiopoda</taxon>
        <taxon>Diplostraca</taxon>
        <taxon>Cladocera</taxon>
        <taxon>Anomopoda</taxon>
        <taxon>Daphniidae</taxon>
        <taxon>Daphnia</taxon>
    </lineage>
</organism>
<dbReference type="AlphaFoldDB" id="A0A8J2RHJ7"/>
<dbReference type="InterPro" id="IPR031993">
    <property type="entry name" value="DUF4789"/>
</dbReference>
<dbReference type="EMBL" id="CAKKLH010000101">
    <property type="protein sequence ID" value="CAH0103131.1"/>
    <property type="molecule type" value="Genomic_DNA"/>
</dbReference>
<dbReference type="OrthoDB" id="6358526at2759"/>
<evidence type="ECO:0000259" key="1">
    <source>
        <dbReference type="Pfam" id="PF16033"/>
    </source>
</evidence>
<dbReference type="PANTHER" id="PTHR21177">
    <property type="entry name" value="IP06524P-RELATED"/>
    <property type="match status" value="1"/>
</dbReference>
<proteinExistence type="predicted"/>
<dbReference type="PANTHER" id="PTHR21177:SF4">
    <property type="entry name" value="IP06524P"/>
    <property type="match status" value="1"/>
</dbReference>
<sequence>MTTLTFTVQVDLGNTRRSRSVSVNDEIYSISKPDICAQHFLLYSSVITRNLLLFATTFEHKQRDATAAEDRELLVKNLKSLGADLTESLEFNDHQLTETLLLEFKDVWRGITQQQQHIIVSPSVDDDVINANDDLMHYAAKLLFLAKDRHCESPFETFFKDQCLPIRNIEVCPENMEIYDGPNNEGFCDCSDVKGNNTLRMIYWDETGQCYFQNTQGPCDVGQWFVLKDVPKCEVIPEECPADGQHVYGNIGTFKNSAGSKCWKIGNPCTKLTSGRSHRSSSPPSVVKVVQVEQLDDGNLRIFCDVNKNYIKAVSAVSASSLGFNSCDPGTYRNRFGKCSRGFFG</sequence>
<evidence type="ECO:0000313" key="3">
    <source>
        <dbReference type="Proteomes" id="UP000789390"/>
    </source>
</evidence>
<evidence type="ECO:0000313" key="2">
    <source>
        <dbReference type="EMBL" id="CAH0103131.1"/>
    </source>
</evidence>